<dbReference type="SMART" id="SM00464">
    <property type="entry name" value="LON"/>
    <property type="match status" value="1"/>
</dbReference>
<dbReference type="Gene3D" id="2.30.130.40">
    <property type="entry name" value="LON domain-like"/>
    <property type="match status" value="1"/>
</dbReference>
<accession>A0A517NWL5</accession>
<keyword evidence="3" id="KW-1185">Reference proteome</keyword>
<dbReference type="OrthoDB" id="9806457at2"/>
<keyword evidence="2" id="KW-0645">Protease</keyword>
<dbReference type="EMBL" id="CP036526">
    <property type="protein sequence ID" value="QDT11509.1"/>
    <property type="molecule type" value="Genomic_DNA"/>
</dbReference>
<keyword evidence="2" id="KW-0378">Hydrolase</keyword>
<dbReference type="Gene3D" id="1.20.58.1480">
    <property type="match status" value="1"/>
</dbReference>
<dbReference type="InterPro" id="IPR003111">
    <property type="entry name" value="Lon_prtase_N"/>
</dbReference>
<dbReference type="AlphaFoldDB" id="A0A517NWL5"/>
<dbReference type="PROSITE" id="PS51787">
    <property type="entry name" value="LON_N"/>
    <property type="match status" value="1"/>
</dbReference>
<protein>
    <submittedName>
        <fullName evidence="2">Lon protease</fullName>
        <ecNumber evidence="2">3.4.21.53</ecNumber>
    </submittedName>
</protein>
<dbReference type="InterPro" id="IPR015947">
    <property type="entry name" value="PUA-like_sf"/>
</dbReference>
<dbReference type="GO" id="GO:0004252">
    <property type="term" value="F:serine-type endopeptidase activity"/>
    <property type="evidence" value="ECO:0007669"/>
    <property type="project" value="UniProtKB-EC"/>
</dbReference>
<dbReference type="PANTHER" id="PTHR46732:SF8">
    <property type="entry name" value="ATP-DEPENDENT PROTEASE LA (LON) DOMAIN PROTEIN"/>
    <property type="match status" value="1"/>
</dbReference>
<organism evidence="2 3">
    <name type="scientific">Stieleria marina</name>
    <dbReference type="NCBI Taxonomy" id="1930275"/>
    <lineage>
        <taxon>Bacteria</taxon>
        <taxon>Pseudomonadati</taxon>
        <taxon>Planctomycetota</taxon>
        <taxon>Planctomycetia</taxon>
        <taxon>Pirellulales</taxon>
        <taxon>Pirellulaceae</taxon>
        <taxon>Stieleria</taxon>
    </lineage>
</organism>
<dbReference type="RefSeq" id="WP_145419328.1">
    <property type="nucleotide sequence ID" value="NZ_CP036526.1"/>
</dbReference>
<sequence>MADIDAATRLPDDFDGRVRLFPLPETVLFPHAMQPLHIFEPRYCEMLADSLAGDQLIAMTTLTGGPTSIVDNQPPIASTVCIGKIISHVETDEQRHNILLVGSRRAKIIRELDTGRPFRMAEVDVQDDVYPPSGSEFRVALKSSLLETFGGIIPQSNTVQQNLCELMAGQMGLGPITDIIGYTLPFGIEQKLDLLAQPDVDQRAQTLIKLLKSGDIKLHSVSAEEQSLENVSEGEKRFPPPFSLN</sequence>
<evidence type="ECO:0000313" key="2">
    <source>
        <dbReference type="EMBL" id="QDT11509.1"/>
    </source>
</evidence>
<evidence type="ECO:0000313" key="3">
    <source>
        <dbReference type="Proteomes" id="UP000319817"/>
    </source>
</evidence>
<dbReference type="InterPro" id="IPR046336">
    <property type="entry name" value="Lon_prtase_N_sf"/>
</dbReference>
<proteinExistence type="predicted"/>
<dbReference type="PANTHER" id="PTHR46732">
    <property type="entry name" value="ATP-DEPENDENT PROTEASE LA (LON) DOMAIN PROTEIN"/>
    <property type="match status" value="1"/>
</dbReference>
<name>A0A517NWL5_9BACT</name>
<dbReference type="Pfam" id="PF02190">
    <property type="entry name" value="LON_substr_bdg"/>
    <property type="match status" value="1"/>
</dbReference>
<dbReference type="Proteomes" id="UP000319817">
    <property type="component" value="Chromosome"/>
</dbReference>
<dbReference type="SUPFAM" id="SSF88697">
    <property type="entry name" value="PUA domain-like"/>
    <property type="match status" value="1"/>
</dbReference>
<reference evidence="2 3" key="1">
    <citation type="submission" date="2019-02" db="EMBL/GenBank/DDBJ databases">
        <title>Deep-cultivation of Planctomycetes and their phenomic and genomic characterization uncovers novel biology.</title>
        <authorList>
            <person name="Wiegand S."/>
            <person name="Jogler M."/>
            <person name="Boedeker C."/>
            <person name="Pinto D."/>
            <person name="Vollmers J."/>
            <person name="Rivas-Marin E."/>
            <person name="Kohn T."/>
            <person name="Peeters S.H."/>
            <person name="Heuer A."/>
            <person name="Rast P."/>
            <person name="Oberbeckmann S."/>
            <person name="Bunk B."/>
            <person name="Jeske O."/>
            <person name="Meyerdierks A."/>
            <person name="Storesund J.E."/>
            <person name="Kallscheuer N."/>
            <person name="Luecker S."/>
            <person name="Lage O.M."/>
            <person name="Pohl T."/>
            <person name="Merkel B.J."/>
            <person name="Hornburger P."/>
            <person name="Mueller R.-W."/>
            <person name="Bruemmer F."/>
            <person name="Labrenz M."/>
            <person name="Spormann A.M."/>
            <person name="Op den Camp H."/>
            <person name="Overmann J."/>
            <person name="Amann R."/>
            <person name="Jetten M.S.M."/>
            <person name="Mascher T."/>
            <person name="Medema M.H."/>
            <person name="Devos D.P."/>
            <person name="Kaster A.-K."/>
            <person name="Ovreas L."/>
            <person name="Rohde M."/>
            <person name="Galperin M.Y."/>
            <person name="Jogler C."/>
        </authorList>
    </citation>
    <scope>NUCLEOTIDE SEQUENCE [LARGE SCALE GENOMIC DNA]</scope>
    <source>
        <strain evidence="2 3">K23_9</strain>
    </source>
</reference>
<gene>
    <name evidence="2" type="primary">lon</name>
    <name evidence="2" type="ORF">K239x_35070</name>
</gene>
<dbReference type="EC" id="3.4.21.53" evidence="2"/>
<dbReference type="GO" id="GO:0006508">
    <property type="term" value="P:proteolysis"/>
    <property type="evidence" value="ECO:0007669"/>
    <property type="project" value="UniProtKB-KW"/>
</dbReference>
<evidence type="ECO:0000259" key="1">
    <source>
        <dbReference type="PROSITE" id="PS51787"/>
    </source>
</evidence>
<feature type="domain" description="Lon N-terminal" evidence="1">
    <location>
        <begin position="18"/>
        <end position="215"/>
    </location>
</feature>